<feature type="binding site" evidence="9">
    <location>
        <position position="144"/>
    </location>
    <ligand>
        <name>Zn(2+)</name>
        <dbReference type="ChEBI" id="CHEBI:29105"/>
        <label>2</label>
    </ligand>
</feature>
<comment type="function">
    <text evidence="9">Endonuclease IV plays a role in DNA repair. It cleaves phosphodiester bonds at apurinic or apyrimidinic (AP) sites, generating a 3'-hydroxyl group and a 5'-terminal sugar phosphate.</text>
</comment>
<dbReference type="EMBL" id="DSFC01000144">
    <property type="protein sequence ID" value="HEV09253.1"/>
    <property type="molecule type" value="Genomic_DNA"/>
</dbReference>
<keyword evidence="8 9" id="KW-0234">DNA repair</keyword>
<proteinExistence type="inferred from homology"/>
<dbReference type="GO" id="GO:0008833">
    <property type="term" value="F:deoxyribonuclease IV (phage-T4-induced) activity"/>
    <property type="evidence" value="ECO:0007669"/>
    <property type="project" value="UniProtKB-UniRule"/>
</dbReference>
<keyword evidence="5 9" id="KW-0227">DNA damage</keyword>
<evidence type="ECO:0000256" key="2">
    <source>
        <dbReference type="ARBA" id="ARBA00022722"/>
    </source>
</evidence>
<evidence type="ECO:0000313" key="11">
    <source>
        <dbReference type="EMBL" id="HEV09253.1"/>
    </source>
</evidence>
<dbReference type="HAMAP" id="MF_00152">
    <property type="entry name" value="Nfo"/>
    <property type="match status" value="1"/>
</dbReference>
<dbReference type="FunFam" id="3.20.20.150:FF:000001">
    <property type="entry name" value="Probable endonuclease 4"/>
    <property type="match status" value="1"/>
</dbReference>
<organism evidence="11">
    <name type="scientific">Sulfurihydrogenibium azorense</name>
    <dbReference type="NCBI Taxonomy" id="309806"/>
    <lineage>
        <taxon>Bacteria</taxon>
        <taxon>Pseudomonadati</taxon>
        <taxon>Aquificota</taxon>
        <taxon>Aquificia</taxon>
        <taxon>Aquificales</taxon>
        <taxon>Hydrogenothermaceae</taxon>
        <taxon>Sulfurihydrogenibium</taxon>
    </lineage>
</organism>
<dbReference type="Proteomes" id="UP000885621">
    <property type="component" value="Unassembled WGS sequence"/>
</dbReference>
<keyword evidence="3 9" id="KW-0479">Metal-binding</keyword>
<keyword evidence="6 9" id="KW-0378">Hydrolase</keyword>
<evidence type="ECO:0000256" key="1">
    <source>
        <dbReference type="ARBA" id="ARBA00005340"/>
    </source>
</evidence>
<dbReference type="Gene3D" id="3.20.20.150">
    <property type="entry name" value="Divalent-metal-dependent TIM barrel enzymes"/>
    <property type="match status" value="1"/>
</dbReference>
<protein>
    <recommendedName>
        <fullName evidence="9">Probable endonuclease 4</fullName>
        <ecNumber evidence="9">3.1.21.2</ecNumber>
    </recommendedName>
    <alternativeName>
        <fullName evidence="9">Endodeoxyribonuclease IV</fullName>
    </alternativeName>
    <alternativeName>
        <fullName evidence="9">Endonuclease IV</fullName>
    </alternativeName>
</protein>
<evidence type="ECO:0000256" key="9">
    <source>
        <dbReference type="HAMAP-Rule" id="MF_00152"/>
    </source>
</evidence>
<dbReference type="PANTHER" id="PTHR21445">
    <property type="entry name" value="ENDONUCLEASE IV ENDODEOXYRIBONUCLEASE IV"/>
    <property type="match status" value="1"/>
</dbReference>
<feature type="binding site" evidence="9">
    <location>
        <position position="67"/>
    </location>
    <ligand>
        <name>Zn(2+)</name>
        <dbReference type="ChEBI" id="CHEBI:29105"/>
        <label>1</label>
    </ligand>
</feature>
<comment type="cofactor">
    <cofactor evidence="9">
        <name>Zn(2+)</name>
        <dbReference type="ChEBI" id="CHEBI:29105"/>
    </cofactor>
    <text evidence="9">Binds 3 Zn(2+) ions.</text>
</comment>
<dbReference type="PROSITE" id="PS00730">
    <property type="entry name" value="AP_NUCLEASE_F2_2"/>
    <property type="match status" value="1"/>
</dbReference>
<dbReference type="CDD" id="cd00019">
    <property type="entry name" value="AP2Ec"/>
    <property type="match status" value="1"/>
</dbReference>
<feature type="binding site" evidence="9">
    <location>
        <position position="144"/>
    </location>
    <ligand>
        <name>Zn(2+)</name>
        <dbReference type="ChEBI" id="CHEBI:29105"/>
        <label>1</label>
    </ligand>
</feature>
<dbReference type="GO" id="GO:0003906">
    <property type="term" value="F:DNA-(apurinic or apyrimidinic site) endonuclease activity"/>
    <property type="evidence" value="ECO:0007669"/>
    <property type="project" value="TreeGrafter"/>
</dbReference>
<evidence type="ECO:0000256" key="7">
    <source>
        <dbReference type="ARBA" id="ARBA00022833"/>
    </source>
</evidence>
<dbReference type="GO" id="GO:0008270">
    <property type="term" value="F:zinc ion binding"/>
    <property type="evidence" value="ECO:0007669"/>
    <property type="project" value="UniProtKB-UniRule"/>
</dbReference>
<dbReference type="PROSITE" id="PS00731">
    <property type="entry name" value="AP_NUCLEASE_F2_3"/>
    <property type="match status" value="1"/>
</dbReference>
<dbReference type="PANTHER" id="PTHR21445:SF0">
    <property type="entry name" value="APURINIC-APYRIMIDINIC ENDONUCLEASE"/>
    <property type="match status" value="1"/>
</dbReference>
<feature type="binding site" evidence="9">
    <location>
        <position position="107"/>
    </location>
    <ligand>
        <name>Zn(2+)</name>
        <dbReference type="ChEBI" id="CHEBI:29105"/>
        <label>1</label>
    </ligand>
</feature>
<dbReference type="GO" id="GO:0003677">
    <property type="term" value="F:DNA binding"/>
    <property type="evidence" value="ECO:0007669"/>
    <property type="project" value="InterPro"/>
</dbReference>
<dbReference type="GO" id="GO:0006284">
    <property type="term" value="P:base-excision repair"/>
    <property type="evidence" value="ECO:0007669"/>
    <property type="project" value="TreeGrafter"/>
</dbReference>
<comment type="similarity">
    <text evidence="1 9">Belongs to the AP endonuclease 2 family.</text>
</comment>
<accession>A0A831YDI9</accession>
<evidence type="ECO:0000256" key="5">
    <source>
        <dbReference type="ARBA" id="ARBA00022763"/>
    </source>
</evidence>
<evidence type="ECO:0000256" key="3">
    <source>
        <dbReference type="ARBA" id="ARBA00022723"/>
    </source>
</evidence>
<dbReference type="PROSITE" id="PS51432">
    <property type="entry name" value="AP_NUCLEASE_F2_4"/>
    <property type="match status" value="1"/>
</dbReference>
<keyword evidence="7 9" id="KW-0862">Zinc</keyword>
<comment type="caution">
    <text evidence="11">The sequence shown here is derived from an EMBL/GenBank/DDBJ whole genome shotgun (WGS) entry which is preliminary data.</text>
</comment>
<dbReference type="SUPFAM" id="SSF51658">
    <property type="entry name" value="Xylose isomerase-like"/>
    <property type="match status" value="1"/>
</dbReference>
<evidence type="ECO:0000259" key="10">
    <source>
        <dbReference type="Pfam" id="PF01261"/>
    </source>
</evidence>
<sequence length="280" mass="31910">MVNIGTHVSSSKSIDLVFDRGKEVGAKSIQFFLRSPRSWQWIDRKESEKENFINKKLSYNINPVIVHASYLFNLASSDEKLFNKSVNSVIEELKLCEELEIEYYVIHAGKTKGNSKEYGIKRILEGLEKIFSKVSLKNTTFLVETLAGQSGEVGATLEEIKQIIYPFENLKIGVCLDTCHIFAAGYPIHTEEGFISFKNKLEETVGVEKVKIIHCNDSKTPFNSKRDRHEHIGKGYIGLKSFELFLNDKDFSKLPFILETPKEGNMDIINIRVLNSLVRP</sequence>
<evidence type="ECO:0000256" key="8">
    <source>
        <dbReference type="ARBA" id="ARBA00023204"/>
    </source>
</evidence>
<dbReference type="Pfam" id="PF01261">
    <property type="entry name" value="AP_endonuc_2"/>
    <property type="match status" value="1"/>
</dbReference>
<dbReference type="InterPro" id="IPR001719">
    <property type="entry name" value="AP_endonuc_2"/>
</dbReference>
<reference evidence="11" key="1">
    <citation type="journal article" date="2020" name="mSystems">
        <title>Genome- and Community-Level Interaction Insights into Carbon Utilization and Element Cycling Functions of Hydrothermarchaeota in Hydrothermal Sediment.</title>
        <authorList>
            <person name="Zhou Z."/>
            <person name="Liu Y."/>
            <person name="Xu W."/>
            <person name="Pan J."/>
            <person name="Luo Z.H."/>
            <person name="Li M."/>
        </authorList>
    </citation>
    <scope>NUCLEOTIDE SEQUENCE [LARGE SCALE GENOMIC DNA]</scope>
    <source>
        <strain evidence="11">SpSt-1257</strain>
    </source>
</reference>
<feature type="binding site" evidence="9">
    <location>
        <position position="214"/>
    </location>
    <ligand>
        <name>Zn(2+)</name>
        <dbReference type="ChEBI" id="CHEBI:29105"/>
        <label>2</label>
    </ligand>
</feature>
<dbReference type="AlphaFoldDB" id="A0A831YDI9"/>
<feature type="binding site" evidence="9">
    <location>
        <position position="259"/>
    </location>
    <ligand>
        <name>Zn(2+)</name>
        <dbReference type="ChEBI" id="CHEBI:29105"/>
        <label>2</label>
    </ligand>
</feature>
<dbReference type="InterPro" id="IPR036237">
    <property type="entry name" value="Xyl_isomerase-like_sf"/>
</dbReference>
<keyword evidence="4 9" id="KW-0255">Endonuclease</keyword>
<feature type="domain" description="Xylose isomerase-like TIM barrel" evidence="10">
    <location>
        <begin position="18"/>
        <end position="263"/>
    </location>
</feature>
<dbReference type="EC" id="3.1.21.2" evidence="9"/>
<feature type="binding site" evidence="9">
    <location>
        <position position="229"/>
    </location>
    <ligand>
        <name>Zn(2+)</name>
        <dbReference type="ChEBI" id="CHEBI:29105"/>
        <label>3</label>
    </ligand>
</feature>
<keyword evidence="2 9" id="KW-0540">Nuclease</keyword>
<dbReference type="InterPro" id="IPR013022">
    <property type="entry name" value="Xyl_isomerase-like_TIM-brl"/>
</dbReference>
<name>A0A831YDI9_9AQUI</name>
<feature type="binding site" evidence="9">
    <location>
        <position position="177"/>
    </location>
    <ligand>
        <name>Zn(2+)</name>
        <dbReference type="ChEBI" id="CHEBI:29105"/>
        <label>2</label>
    </ligand>
</feature>
<dbReference type="InterPro" id="IPR018246">
    <property type="entry name" value="AP_endonuc_F2_Zn_BS"/>
</dbReference>
<dbReference type="NCBIfam" id="TIGR00587">
    <property type="entry name" value="nfo"/>
    <property type="match status" value="1"/>
</dbReference>
<gene>
    <name evidence="9" type="primary">nfo</name>
    <name evidence="11" type="ORF">ENO34_02500</name>
</gene>
<evidence type="ECO:0000256" key="6">
    <source>
        <dbReference type="ARBA" id="ARBA00022801"/>
    </source>
</evidence>
<feature type="binding site" evidence="9">
    <location>
        <position position="227"/>
    </location>
    <ligand>
        <name>Zn(2+)</name>
        <dbReference type="ChEBI" id="CHEBI:29105"/>
        <label>3</label>
    </ligand>
</feature>
<feature type="binding site" evidence="9">
    <location>
        <position position="180"/>
    </location>
    <ligand>
        <name>Zn(2+)</name>
        <dbReference type="ChEBI" id="CHEBI:29105"/>
        <label>3</label>
    </ligand>
</feature>
<comment type="catalytic activity">
    <reaction evidence="9">
        <text>Endonucleolytic cleavage to 5'-phosphooligonucleotide end-products.</text>
        <dbReference type="EC" id="3.1.21.2"/>
    </reaction>
</comment>
<dbReference type="SMART" id="SM00518">
    <property type="entry name" value="AP2Ec"/>
    <property type="match status" value="1"/>
</dbReference>
<evidence type="ECO:0000256" key="4">
    <source>
        <dbReference type="ARBA" id="ARBA00022759"/>
    </source>
</evidence>
<dbReference type="GO" id="GO:0008081">
    <property type="term" value="F:phosphoric diester hydrolase activity"/>
    <property type="evidence" value="ECO:0007669"/>
    <property type="project" value="TreeGrafter"/>
</dbReference>